<feature type="signal peptide" evidence="1">
    <location>
        <begin position="1"/>
        <end position="28"/>
    </location>
</feature>
<dbReference type="PANTHER" id="PTHR33706:SF1">
    <property type="entry name" value="TPR REPEAT PROTEIN"/>
    <property type="match status" value="1"/>
</dbReference>
<proteinExistence type="predicted"/>
<dbReference type="RefSeq" id="WP_311899392.1">
    <property type="nucleotide sequence ID" value="NZ_JAUOES010000011.1"/>
</dbReference>
<evidence type="ECO:0008006" key="4">
    <source>
        <dbReference type="Google" id="ProtNLM"/>
    </source>
</evidence>
<gene>
    <name evidence="2" type="ORF">Q4Q50_11470</name>
</gene>
<organism evidence="2 3">
    <name type="scientific">Shewanella scandinavica</name>
    <dbReference type="NCBI Taxonomy" id="3063538"/>
    <lineage>
        <taxon>Bacteria</taxon>
        <taxon>Pseudomonadati</taxon>
        <taxon>Pseudomonadota</taxon>
        <taxon>Gammaproteobacteria</taxon>
        <taxon>Alteromonadales</taxon>
        <taxon>Shewanellaceae</taxon>
        <taxon>Shewanella</taxon>
    </lineage>
</organism>
<dbReference type="Proteomes" id="UP001249505">
    <property type="component" value="Unassembled WGS sequence"/>
</dbReference>
<keyword evidence="1" id="KW-0732">Signal</keyword>
<evidence type="ECO:0000256" key="1">
    <source>
        <dbReference type="SAM" id="SignalP"/>
    </source>
</evidence>
<keyword evidence="3" id="KW-1185">Reference proteome</keyword>
<reference evidence="2 3" key="1">
    <citation type="submission" date="2023-07" db="EMBL/GenBank/DDBJ databases">
        <title>Novel Shewanella species isolated from Baltic Sea sediments.</title>
        <authorList>
            <person name="Martin-Rodriguez A.J."/>
        </authorList>
    </citation>
    <scope>NUCLEOTIDE SEQUENCE [LARGE SCALE GENOMIC DNA]</scope>
    <source>
        <strain evidence="2 3">SP2S1-2</strain>
    </source>
</reference>
<dbReference type="Gene3D" id="3.90.930.1">
    <property type="match status" value="1"/>
</dbReference>
<name>A0ABU3FZX8_9GAMM</name>
<dbReference type="Gene3D" id="2.20.110.10">
    <property type="entry name" value="Histone H3 K4-specific methyltransferase SET7/9 N-terminal domain"/>
    <property type="match status" value="2"/>
</dbReference>
<sequence>MELSIRHLCAAVGAVLLSSFAVIPAAVAADFDKVVHGPVDLPNGQWLDFYQKDQHVWSEMLYGDAPGVRIDDYGRAEIVAVFYYDFDKGGTKEVIVMLKDEDGQHLRGYGFDGEELTKLPRLQVVLDEVAPTLTTFTVGGVRKVLSQIPPQQYRMTYDVEAIEDPAIKAIVDGSTKLRPTLVGYRNSEGSPVDVKTAVEYKLRYPLTRKDKDAQGIERQYSLVTTFDRSGYSEEDGSFVLVSVAFEADHFDWLKSGGAEIPRTGPFYNFMSMGMGSTWAGLASESHYAQGLLDGAYVAYDGRNGNVMYSGDYKQGKKVGKWMEADSRETYWEGEYLDGQKQGKWVLQSMMDDADNYGFIHYNKGVPDGPSEIYTPDYDSSTEGAKKLSEKGIYLNGVKDGEWLESDGSKGQYQKGVKQGAWVEKVTQGDYRFQTGEGSYLDGKRSGSWVYIRTPDANDAFTTKQSVTYLYKTEVSYENGLRQGEAKLFNKDNFMFALKHYDQGRLHGESLWYSGPNAVSNVANYRYGELDGPQMWLEPNGDLNELSQYKFNAAVKLKPSQDECMMRKEPYTGDCEGVLNSKNAETSSIKDGEQRVYRGGLLSELTYYTNGSVDKEYQFDSNGRLKYMKAFKAGKEYGPSISYSTDGGYSLSQYGQLVNNRLSGPHYSFYPNGQLKHFWNYCQQEGETWNGEPYYWDNAIARCGIQREYFDNGAVNCIEELDSNYAVDKVCYDSNGQIAQEMLRIDEQHVVHKRYIKGVIYQEDPGFAAHSKMVKGRTIYHLENPKSHGVFKSYNSGKLEYEKIYDMGKAGCMKKYDANGKQTAETASCQF</sequence>
<accession>A0ABU3FZX8</accession>
<protein>
    <recommendedName>
        <fullName evidence="4">MORN repeat-containing protein</fullName>
    </recommendedName>
</protein>
<evidence type="ECO:0000313" key="2">
    <source>
        <dbReference type="EMBL" id="MDT3280906.1"/>
    </source>
</evidence>
<evidence type="ECO:0000313" key="3">
    <source>
        <dbReference type="Proteomes" id="UP001249505"/>
    </source>
</evidence>
<feature type="chain" id="PRO_5045450593" description="MORN repeat-containing protein" evidence="1">
    <location>
        <begin position="29"/>
        <end position="830"/>
    </location>
</feature>
<dbReference type="SUPFAM" id="SSF82185">
    <property type="entry name" value="Histone H3 K4-specific methyltransferase SET7/9 N-terminal domain"/>
    <property type="match status" value="3"/>
</dbReference>
<dbReference type="PANTHER" id="PTHR33706">
    <property type="entry name" value="MORN VARIANT REPEAT PROTEIN"/>
    <property type="match status" value="1"/>
</dbReference>
<dbReference type="EMBL" id="JAUOES010000011">
    <property type="protein sequence ID" value="MDT3280906.1"/>
    <property type="molecule type" value="Genomic_DNA"/>
</dbReference>
<comment type="caution">
    <text evidence="2">The sequence shown here is derived from an EMBL/GenBank/DDBJ whole genome shotgun (WGS) entry which is preliminary data.</text>
</comment>